<reference evidence="2" key="1">
    <citation type="submission" date="2021-01" db="EMBL/GenBank/DDBJ databases">
        <authorList>
            <consortium name="Genoscope - CEA"/>
            <person name="William W."/>
        </authorList>
    </citation>
    <scope>NUCLEOTIDE SEQUENCE</scope>
</reference>
<evidence type="ECO:0000256" key="1">
    <source>
        <dbReference type="SAM" id="MobiDB-lite"/>
    </source>
</evidence>
<accession>A0A8S1QHU6</accession>
<feature type="region of interest" description="Disordered" evidence="1">
    <location>
        <begin position="198"/>
        <end position="222"/>
    </location>
</feature>
<gene>
    <name evidence="2" type="ORF">PSON_ATCC_30995.1.T1050126</name>
</gene>
<evidence type="ECO:0000313" key="2">
    <source>
        <dbReference type="EMBL" id="CAD8114287.1"/>
    </source>
</evidence>
<name>A0A8S1QHU6_9CILI</name>
<dbReference type="AlphaFoldDB" id="A0A8S1QHU6"/>
<dbReference type="OrthoDB" id="284865at2759"/>
<comment type="caution">
    <text evidence="2">The sequence shown here is derived from an EMBL/GenBank/DDBJ whole genome shotgun (WGS) entry which is preliminary data.</text>
</comment>
<dbReference type="EMBL" id="CAJJDN010000105">
    <property type="protein sequence ID" value="CAD8114287.1"/>
    <property type="molecule type" value="Genomic_DNA"/>
</dbReference>
<keyword evidence="3" id="KW-1185">Reference proteome</keyword>
<sequence length="355" mass="42363">MGQELYLETVECESQNFYRRFYNQQVLQEFLRNEINLLQKKYFRTQLKESLNLIKMNNKIHMNFLNTLFYQMDSIYFRQNGYQIKQTCYVFNVQEKQTLKTNRLLVIRRENNQNKQWFKIIKLSQMNIFLYIYFKNLMIQLSSVERTTMIELFSTFFDRLSSHNPQREQMLKSLYQFKALLYANDPGIEKYLHDLQGQKSPLKRDNSQTKKSSSVRKEQEPFMRQTKRKTLGCGHEIDIVDSSGECLVCATQSPFDEFKSKCTNVFKVLQSLDNDDFFKTLQLLDDPLTISLSKQRCQSSTGELFKDPMNYSRMALAEQQNNVQQIIRKCLRCNKDIQNHDSKNISYFCNSCKNF</sequence>
<evidence type="ECO:0000313" key="3">
    <source>
        <dbReference type="Proteomes" id="UP000692954"/>
    </source>
</evidence>
<protein>
    <submittedName>
        <fullName evidence="2">Uncharacterized protein</fullName>
    </submittedName>
</protein>
<proteinExistence type="predicted"/>
<dbReference type="Proteomes" id="UP000692954">
    <property type="component" value="Unassembled WGS sequence"/>
</dbReference>
<organism evidence="2 3">
    <name type="scientific">Paramecium sonneborni</name>
    <dbReference type="NCBI Taxonomy" id="65129"/>
    <lineage>
        <taxon>Eukaryota</taxon>
        <taxon>Sar</taxon>
        <taxon>Alveolata</taxon>
        <taxon>Ciliophora</taxon>
        <taxon>Intramacronucleata</taxon>
        <taxon>Oligohymenophorea</taxon>
        <taxon>Peniculida</taxon>
        <taxon>Parameciidae</taxon>
        <taxon>Paramecium</taxon>
    </lineage>
</organism>